<dbReference type="Proteomes" id="UP001205843">
    <property type="component" value="Unassembled WGS sequence"/>
</dbReference>
<evidence type="ECO:0000256" key="3">
    <source>
        <dbReference type="ARBA" id="ARBA00051258"/>
    </source>
</evidence>
<dbReference type="EMBL" id="JALJXV010000005">
    <property type="protein sequence ID" value="MCP1675141.1"/>
    <property type="molecule type" value="Genomic_DNA"/>
</dbReference>
<name>A0AAE3KBY7_9GAMM</name>
<evidence type="ECO:0000256" key="5">
    <source>
        <dbReference type="ARBA" id="ARBA00057150"/>
    </source>
</evidence>
<dbReference type="PANTHER" id="PTHR42796:SF4">
    <property type="entry name" value="FUMARYLACETOACETATE HYDROLASE DOMAIN-CONTAINING PROTEIN 2A"/>
    <property type="match status" value="1"/>
</dbReference>
<reference evidence="10" key="1">
    <citation type="submission" date="2022-03" db="EMBL/GenBank/DDBJ databases">
        <title>Genomic Encyclopedia of Type Strains, Phase III (KMG-III): the genomes of soil and plant-associated and newly described type strains.</title>
        <authorList>
            <person name="Whitman W."/>
        </authorList>
    </citation>
    <scope>NUCLEOTIDE SEQUENCE</scope>
    <source>
        <strain evidence="10">ANL 6-2</strain>
    </source>
</reference>
<comment type="catalytic activity">
    <reaction evidence="4">
        <text>(2E,4Z)-5-hydroxypenta-2,4-diene-1,2,5-tricarboxylate = (3E,5R)-5-carboxy-2-oxohept-3-enedioate</text>
        <dbReference type="Rhea" id="RHEA:18813"/>
        <dbReference type="ChEBI" id="CHEBI:47961"/>
        <dbReference type="ChEBI" id="CHEBI:87491"/>
        <dbReference type="EC" id="5.3.3.10"/>
    </reaction>
</comment>
<feature type="domain" description="Fumarylacetoacetase-like C-terminal" evidence="8">
    <location>
        <begin position="66"/>
        <end position="276"/>
    </location>
</feature>
<sequence>MRIVTVRVDGAERWGVLDDNNRVRLGVGSLIDALGDDGALPAPTDETVALDTVTLLAPIPEPRRNVMCLGLNYADHAAEASRASGKETRLPEHPVVFTKATTAVTGPGSEILLEPDVTEQLDWEAELAFVIGRGGRHIQREHALDHVFGYTIVNDLSARDIQFRHKQFFLGKSLEGACPMGPWITTADAIADPQTLDIRCRVNGELKQHSNTSNMLFGVAEIIAVLSGIMRLLPGDVIATGTPDGVGFARNPPEYLRAGDEVECEIAGLGVLRNRFV</sequence>
<evidence type="ECO:0000313" key="10">
    <source>
        <dbReference type="EMBL" id="MCP1675141.1"/>
    </source>
</evidence>
<dbReference type="AlphaFoldDB" id="A0AAE3KBY7"/>
<feature type="domain" description="Rv2993c-like N-terminal" evidence="9">
    <location>
        <begin position="1"/>
        <end position="58"/>
    </location>
</feature>
<dbReference type="PANTHER" id="PTHR42796">
    <property type="entry name" value="FUMARYLACETOACETATE HYDROLASE DOMAIN-CONTAINING PROTEIN 2A-RELATED"/>
    <property type="match status" value="1"/>
</dbReference>
<dbReference type="InterPro" id="IPR051121">
    <property type="entry name" value="FAH"/>
</dbReference>
<dbReference type="InterPro" id="IPR011234">
    <property type="entry name" value="Fumarylacetoacetase-like_C"/>
</dbReference>
<evidence type="ECO:0000256" key="2">
    <source>
        <dbReference type="ARBA" id="ARBA00022723"/>
    </source>
</evidence>
<accession>A0AAE3KBY7</accession>
<dbReference type="SUPFAM" id="SSF56529">
    <property type="entry name" value="FAH"/>
    <property type="match status" value="1"/>
</dbReference>
<dbReference type="Pfam" id="PF10370">
    <property type="entry name" value="Rv2993c-like_N"/>
    <property type="match status" value="1"/>
</dbReference>
<dbReference type="InterPro" id="IPR036663">
    <property type="entry name" value="Fumarylacetoacetase_C_sf"/>
</dbReference>
<dbReference type="GO" id="GO:0046872">
    <property type="term" value="F:metal ion binding"/>
    <property type="evidence" value="ECO:0007669"/>
    <property type="project" value="UniProtKB-KW"/>
</dbReference>
<dbReference type="RefSeq" id="WP_253478136.1">
    <property type="nucleotide sequence ID" value="NZ_JALJXV010000005.1"/>
</dbReference>
<comment type="function">
    <text evidence="5">Decarboxylates OPET (5-oxo-pent-3-ene-1,2,5-tricarboxylic acid) into HHDD (2-hydroxy-hept-2,4-diene-1,7-dioate) and isomerizes it to OHED (2-oxo-hept-3-ene-1,7-dioate).</text>
</comment>
<comment type="pathway">
    <text evidence="6">Aromatic compound metabolism; 4-hydroxyphenylacetate degradation; pyruvate and succinate semialdehyde from 4-hydroxyphenylacetate: step 4/7.</text>
</comment>
<protein>
    <submittedName>
        <fullName evidence="10">2-keto-4-pentenoate hydratase/2-oxohepta-3-ene-1,7-dioic acid hydratase in catechol pathway</fullName>
    </submittedName>
</protein>
<dbReference type="InterPro" id="IPR018833">
    <property type="entry name" value="Rv2993c-like_N"/>
</dbReference>
<organism evidence="10 11">
    <name type="scientific">Natronocella acetinitrilica</name>
    <dbReference type="NCBI Taxonomy" id="414046"/>
    <lineage>
        <taxon>Bacteria</taxon>
        <taxon>Pseudomonadati</taxon>
        <taxon>Pseudomonadota</taxon>
        <taxon>Gammaproteobacteria</taxon>
        <taxon>Chromatiales</taxon>
        <taxon>Ectothiorhodospiraceae</taxon>
        <taxon>Natronocella</taxon>
    </lineage>
</organism>
<proteinExistence type="inferred from homology"/>
<comment type="similarity">
    <text evidence="1">Belongs to the FAH family.</text>
</comment>
<evidence type="ECO:0000256" key="7">
    <source>
        <dbReference type="ARBA" id="ARBA00060680"/>
    </source>
</evidence>
<dbReference type="FunFam" id="3.90.850.10:FF:000002">
    <property type="entry name" value="2-hydroxyhepta-2,4-diene-1,7-dioate isomerase"/>
    <property type="match status" value="1"/>
</dbReference>
<keyword evidence="2" id="KW-0479">Metal-binding</keyword>
<dbReference type="Gene3D" id="3.90.850.10">
    <property type="entry name" value="Fumarylacetoacetase-like, C-terminal domain"/>
    <property type="match status" value="1"/>
</dbReference>
<dbReference type="Pfam" id="PF01557">
    <property type="entry name" value="FAA_hydrolase"/>
    <property type="match status" value="1"/>
</dbReference>
<evidence type="ECO:0000256" key="6">
    <source>
        <dbReference type="ARBA" id="ARBA00060569"/>
    </source>
</evidence>
<evidence type="ECO:0000256" key="1">
    <source>
        <dbReference type="ARBA" id="ARBA00010211"/>
    </source>
</evidence>
<evidence type="ECO:0000256" key="4">
    <source>
        <dbReference type="ARBA" id="ARBA00052790"/>
    </source>
</evidence>
<dbReference type="GO" id="GO:0018800">
    <property type="term" value="F:5-oxopent-3-ene-1,2,5-tricarboxylate decarboxylase activity"/>
    <property type="evidence" value="ECO:0007669"/>
    <property type="project" value="UniProtKB-EC"/>
</dbReference>
<evidence type="ECO:0000259" key="9">
    <source>
        <dbReference type="Pfam" id="PF10370"/>
    </source>
</evidence>
<evidence type="ECO:0000313" key="11">
    <source>
        <dbReference type="Proteomes" id="UP001205843"/>
    </source>
</evidence>
<comment type="pathway">
    <text evidence="7">Aromatic compound metabolism; 4-hydroxyphenylacetate degradation; pyruvate and succinate semialdehyde from 4-hydroxyphenylacetate: step 5/7.</text>
</comment>
<dbReference type="GO" id="GO:0019752">
    <property type="term" value="P:carboxylic acid metabolic process"/>
    <property type="evidence" value="ECO:0007669"/>
    <property type="project" value="UniProtKB-ARBA"/>
</dbReference>
<comment type="caution">
    <text evidence="10">The sequence shown here is derived from an EMBL/GenBank/DDBJ whole genome shotgun (WGS) entry which is preliminary data.</text>
</comment>
<comment type="catalytic activity">
    <reaction evidence="3">
        <text>(3E,5R)-5-carboxy-2-oxohept-3-enedioate + H(+) = (4Z)-2-oxohept-4-enedioate + CO2</text>
        <dbReference type="Rhea" id="RHEA:14397"/>
        <dbReference type="ChEBI" id="CHEBI:15378"/>
        <dbReference type="ChEBI" id="CHEBI:16526"/>
        <dbReference type="ChEBI" id="CHEBI:87491"/>
        <dbReference type="ChEBI" id="CHEBI:87507"/>
        <dbReference type="EC" id="4.1.1.68"/>
    </reaction>
</comment>
<dbReference type="GO" id="GO:0008704">
    <property type="term" value="F:5-carboxymethyl-2-hydroxymuconate delta-isomerase activity"/>
    <property type="evidence" value="ECO:0007669"/>
    <property type="project" value="UniProtKB-EC"/>
</dbReference>
<keyword evidence="11" id="KW-1185">Reference proteome</keyword>
<gene>
    <name evidence="10" type="ORF">J2T57_002289</name>
</gene>
<evidence type="ECO:0000259" key="8">
    <source>
        <dbReference type="Pfam" id="PF01557"/>
    </source>
</evidence>